<feature type="region of interest" description="Disordered" evidence="2">
    <location>
        <begin position="118"/>
        <end position="171"/>
    </location>
</feature>
<dbReference type="OrthoDB" id="5088055at2759"/>
<dbReference type="EMBL" id="JAGMUX010000011">
    <property type="protein sequence ID" value="KAH7244378.1"/>
    <property type="molecule type" value="Genomic_DNA"/>
</dbReference>
<evidence type="ECO:0000256" key="1">
    <source>
        <dbReference type="SAM" id="Coils"/>
    </source>
</evidence>
<keyword evidence="4" id="KW-1185">Reference proteome</keyword>
<proteinExistence type="predicted"/>
<dbReference type="AlphaFoldDB" id="A0A9P9K191"/>
<evidence type="ECO:0000313" key="4">
    <source>
        <dbReference type="Proteomes" id="UP000720189"/>
    </source>
</evidence>
<reference evidence="3" key="1">
    <citation type="journal article" date="2021" name="Nat. Commun.">
        <title>Genetic determinants of endophytism in the Arabidopsis root mycobiome.</title>
        <authorList>
            <person name="Mesny F."/>
            <person name="Miyauchi S."/>
            <person name="Thiergart T."/>
            <person name="Pickel B."/>
            <person name="Atanasova L."/>
            <person name="Karlsson M."/>
            <person name="Huettel B."/>
            <person name="Barry K.W."/>
            <person name="Haridas S."/>
            <person name="Chen C."/>
            <person name="Bauer D."/>
            <person name="Andreopoulos W."/>
            <person name="Pangilinan J."/>
            <person name="LaButti K."/>
            <person name="Riley R."/>
            <person name="Lipzen A."/>
            <person name="Clum A."/>
            <person name="Drula E."/>
            <person name="Henrissat B."/>
            <person name="Kohler A."/>
            <person name="Grigoriev I.V."/>
            <person name="Martin F.M."/>
            <person name="Hacquard S."/>
        </authorList>
    </citation>
    <scope>NUCLEOTIDE SEQUENCE</scope>
    <source>
        <strain evidence="3">MPI-CAGE-AT-0023</strain>
    </source>
</reference>
<evidence type="ECO:0000256" key="2">
    <source>
        <dbReference type="SAM" id="MobiDB-lite"/>
    </source>
</evidence>
<evidence type="ECO:0000313" key="3">
    <source>
        <dbReference type="EMBL" id="KAH7244378.1"/>
    </source>
</evidence>
<dbReference type="Proteomes" id="UP000720189">
    <property type="component" value="Unassembled WGS sequence"/>
</dbReference>
<protein>
    <submittedName>
        <fullName evidence="3">Uncharacterized protein</fullName>
    </submittedName>
</protein>
<keyword evidence="1" id="KW-0175">Coiled coil</keyword>
<feature type="coiled-coil region" evidence="1">
    <location>
        <begin position="178"/>
        <end position="235"/>
    </location>
</feature>
<dbReference type="GeneID" id="70229703"/>
<organism evidence="3 4">
    <name type="scientific">Fusarium redolens</name>
    <dbReference type="NCBI Taxonomy" id="48865"/>
    <lineage>
        <taxon>Eukaryota</taxon>
        <taxon>Fungi</taxon>
        <taxon>Dikarya</taxon>
        <taxon>Ascomycota</taxon>
        <taxon>Pezizomycotina</taxon>
        <taxon>Sordariomycetes</taxon>
        <taxon>Hypocreomycetidae</taxon>
        <taxon>Hypocreales</taxon>
        <taxon>Nectriaceae</taxon>
        <taxon>Fusarium</taxon>
        <taxon>Fusarium redolens species complex</taxon>
    </lineage>
</organism>
<sequence>MSQQAIAQLYDYLRKGTWIHHGERASTHTAYRHFMGKGSYNKGIPSLYYPEFFAIQAIFPQDPNDKDMHKAVQQLYETVSSHWSIKATPGIPFFPRLEDSERELRLILGNHPVRSKLVGTSIPHPSLATPLVSRQPPRPEAQNSSFQSAPNTSSNSSGPVANSPSGMSPHLAGINMKFMEYDRRVADLERMLKEKKEEVKDKDFQMNSLGYKQRFEHAQQQLQETQQELQDMQHRYCESQMLLRKYQEKAHMEA</sequence>
<gene>
    <name evidence="3" type="ORF">BKA55DRAFT_692184</name>
</gene>
<comment type="caution">
    <text evidence="3">The sequence shown here is derived from an EMBL/GenBank/DDBJ whole genome shotgun (WGS) entry which is preliminary data.</text>
</comment>
<accession>A0A9P9K191</accession>
<name>A0A9P9K191_FUSRE</name>
<feature type="compositionally biased region" description="Polar residues" evidence="2">
    <location>
        <begin position="141"/>
        <end position="166"/>
    </location>
</feature>
<dbReference type="RefSeq" id="XP_046047601.1">
    <property type="nucleotide sequence ID" value="XM_046199749.1"/>
</dbReference>